<evidence type="ECO:0000313" key="3">
    <source>
        <dbReference type="Proteomes" id="UP000385207"/>
    </source>
</evidence>
<dbReference type="AlphaFoldDB" id="A0A5E7KPR4"/>
<dbReference type="SMART" id="SM01236">
    <property type="entry name" value="Haem_oxygenase_2"/>
    <property type="match status" value="1"/>
</dbReference>
<dbReference type="RefSeq" id="WP_150784048.1">
    <property type="nucleotide sequence ID" value="NZ_CABVII010000010.1"/>
</dbReference>
<organism evidence="2 3">
    <name type="scientific">Pseudomonas fluorescens</name>
    <dbReference type="NCBI Taxonomy" id="294"/>
    <lineage>
        <taxon>Bacteria</taxon>
        <taxon>Pseudomonadati</taxon>
        <taxon>Pseudomonadota</taxon>
        <taxon>Gammaproteobacteria</taxon>
        <taxon>Pseudomonadales</taxon>
        <taxon>Pseudomonadaceae</taxon>
        <taxon>Pseudomonas</taxon>
    </lineage>
</organism>
<dbReference type="InterPro" id="IPR016084">
    <property type="entry name" value="Haem_Oase-like_multi-hlx"/>
</dbReference>
<dbReference type="PANTHER" id="PTHR40279:SF3">
    <property type="entry name" value="4-AMINOBENZOATE SYNTHASE"/>
    <property type="match status" value="1"/>
</dbReference>
<dbReference type="OrthoDB" id="9781226at2"/>
<evidence type="ECO:0000313" key="2">
    <source>
        <dbReference type="EMBL" id="VVO97733.1"/>
    </source>
</evidence>
<accession>A0A5E7KPR4</accession>
<dbReference type="PANTHER" id="PTHR40279">
    <property type="entry name" value="PQQC-LIKE PROTEIN"/>
    <property type="match status" value="1"/>
</dbReference>
<reference evidence="2 3" key="1">
    <citation type="submission" date="2019-09" db="EMBL/GenBank/DDBJ databases">
        <authorList>
            <person name="Chandra G."/>
            <person name="Truman W A."/>
        </authorList>
    </citation>
    <scope>NUCLEOTIDE SEQUENCE [LARGE SCALE GENOMIC DNA]</scope>
    <source>
        <strain evidence="2">PS862</strain>
    </source>
</reference>
<protein>
    <submittedName>
        <fullName evidence="2">Uncharacterized protein</fullName>
    </submittedName>
</protein>
<evidence type="ECO:0000256" key="1">
    <source>
        <dbReference type="ARBA" id="ARBA00023002"/>
    </source>
</evidence>
<proteinExistence type="predicted"/>
<dbReference type="GO" id="GO:0016491">
    <property type="term" value="F:oxidoreductase activity"/>
    <property type="evidence" value="ECO:0007669"/>
    <property type="project" value="UniProtKB-KW"/>
</dbReference>
<sequence length="249" mass="28755">MSFIAELHAMIGARKKMTSPLYQVILAGDASQHLLRNFVIHRYPIKNFWTRNIMGIASRVEDYELRASLVENIYEEETGGLTNSQRHLNSFAAFGKSVGVRPQEFTDAPLLPETRQVIEHNVSVCNGSEHFTYGVASVLLLMEGQPPILSSRKESMLSVMQEKYKLPEYGYEYFVHHASALAGDEHVSELEDEHAKVAEELLVRYCNTHEMQERAKFFLTRAIEHRHAHFDAIYRNFYNPEDKPFRFCQ</sequence>
<keyword evidence="1" id="KW-0560">Oxidoreductase</keyword>
<name>A0A5E7KPR4_PSEFL</name>
<gene>
    <name evidence="2" type="ORF">PS862_02679</name>
</gene>
<dbReference type="InterPro" id="IPR039068">
    <property type="entry name" value="PqqC-like"/>
</dbReference>
<dbReference type="Gene3D" id="1.20.910.10">
    <property type="entry name" value="Heme oxygenase-like"/>
    <property type="match status" value="1"/>
</dbReference>
<dbReference type="SUPFAM" id="SSF48613">
    <property type="entry name" value="Heme oxygenase-like"/>
    <property type="match status" value="1"/>
</dbReference>
<dbReference type="Pfam" id="PF14518">
    <property type="entry name" value="Haem_oxygenas_2"/>
    <property type="match status" value="1"/>
</dbReference>
<dbReference type="Proteomes" id="UP000385207">
    <property type="component" value="Unassembled WGS sequence"/>
</dbReference>
<dbReference type="EMBL" id="CABVII010000010">
    <property type="protein sequence ID" value="VVO97733.1"/>
    <property type="molecule type" value="Genomic_DNA"/>
</dbReference>